<feature type="transmembrane region" description="Helical" evidence="1">
    <location>
        <begin position="6"/>
        <end position="26"/>
    </location>
</feature>
<comment type="caution">
    <text evidence="3">The sequence shown here is derived from an EMBL/GenBank/DDBJ whole genome shotgun (WGS) entry which is preliminary data.</text>
</comment>
<dbReference type="GO" id="GO:0005548">
    <property type="term" value="F:phospholipid transporter activity"/>
    <property type="evidence" value="ECO:0007669"/>
    <property type="project" value="TreeGrafter"/>
</dbReference>
<dbReference type="Pfam" id="PF02470">
    <property type="entry name" value="MlaD"/>
    <property type="match status" value="1"/>
</dbReference>
<evidence type="ECO:0000313" key="4">
    <source>
        <dbReference type="Proteomes" id="UP000252707"/>
    </source>
</evidence>
<evidence type="ECO:0000313" key="3">
    <source>
        <dbReference type="EMBL" id="RCX31075.1"/>
    </source>
</evidence>
<keyword evidence="1" id="KW-1133">Transmembrane helix</keyword>
<dbReference type="AlphaFoldDB" id="A0A369CD64"/>
<feature type="domain" description="Mce/MlaD" evidence="2">
    <location>
        <begin position="39"/>
        <end position="118"/>
    </location>
</feature>
<evidence type="ECO:0000256" key="1">
    <source>
        <dbReference type="SAM" id="Phobius"/>
    </source>
</evidence>
<dbReference type="Proteomes" id="UP000252707">
    <property type="component" value="Unassembled WGS sequence"/>
</dbReference>
<dbReference type="InterPro" id="IPR003399">
    <property type="entry name" value="Mce/MlaD"/>
</dbReference>
<keyword evidence="1" id="KW-0812">Transmembrane</keyword>
<accession>A0A369CD64</accession>
<dbReference type="NCBIfam" id="TIGR04430">
    <property type="entry name" value="OM_asym_MlaD"/>
    <property type="match status" value="1"/>
</dbReference>
<protein>
    <submittedName>
        <fullName evidence="3">Phospholipid/cholesterol/gamma-HCH transport system substrate-binding protein</fullName>
    </submittedName>
</protein>
<dbReference type="GO" id="GO:0005543">
    <property type="term" value="F:phospholipid binding"/>
    <property type="evidence" value="ECO:0007669"/>
    <property type="project" value="TreeGrafter"/>
</dbReference>
<keyword evidence="4" id="KW-1185">Reference proteome</keyword>
<dbReference type="RefSeq" id="WP_211314848.1">
    <property type="nucleotide sequence ID" value="NZ_QPJY01000003.1"/>
</dbReference>
<evidence type="ECO:0000259" key="2">
    <source>
        <dbReference type="Pfam" id="PF02470"/>
    </source>
</evidence>
<dbReference type="PANTHER" id="PTHR33371">
    <property type="entry name" value="INTERMEMBRANE PHOSPHOLIPID TRANSPORT SYSTEM BINDING PROTEIN MLAD-RELATED"/>
    <property type="match status" value="1"/>
</dbReference>
<sequence>MLHTRTVEIGVGVFVAAGLAALFMLAMKVSNLSTFKAENGYTVSAHFDNIGGLTVRSPVRMSGVLVGRVSGIGFDNEAYQAVVTMNIDPQYDKLPADTSASILTAGLLGEQYVGLDPGGDLRFLKDGDEIKLTQSALVLEQIVGQFLFSKAQESTATE</sequence>
<name>A0A369CD64_9GAMM</name>
<dbReference type="InterPro" id="IPR030970">
    <property type="entry name" value="ABC_MlaD"/>
</dbReference>
<keyword evidence="1" id="KW-0472">Membrane</keyword>
<dbReference type="PANTHER" id="PTHR33371:SF4">
    <property type="entry name" value="INTERMEMBRANE PHOSPHOLIPID TRANSPORT SYSTEM BINDING PROTEIN MLAD"/>
    <property type="match status" value="1"/>
</dbReference>
<dbReference type="EMBL" id="QPJY01000003">
    <property type="protein sequence ID" value="RCX31075.1"/>
    <property type="molecule type" value="Genomic_DNA"/>
</dbReference>
<reference evidence="3 4" key="1">
    <citation type="submission" date="2018-07" db="EMBL/GenBank/DDBJ databases">
        <title>Genomic Encyclopedia of Type Strains, Phase IV (KMG-IV): sequencing the most valuable type-strain genomes for metagenomic binning, comparative biology and taxonomic classification.</title>
        <authorList>
            <person name="Goeker M."/>
        </authorList>
    </citation>
    <scope>NUCLEOTIDE SEQUENCE [LARGE SCALE GENOMIC DNA]</scope>
    <source>
        <strain evidence="3 4">DSM 26407</strain>
    </source>
</reference>
<dbReference type="InterPro" id="IPR052336">
    <property type="entry name" value="MlaD_Phospholipid_Transporter"/>
</dbReference>
<organism evidence="3 4">
    <name type="scientific">Thioalbus denitrificans</name>
    <dbReference type="NCBI Taxonomy" id="547122"/>
    <lineage>
        <taxon>Bacteria</taxon>
        <taxon>Pseudomonadati</taxon>
        <taxon>Pseudomonadota</taxon>
        <taxon>Gammaproteobacteria</taxon>
        <taxon>Chromatiales</taxon>
        <taxon>Ectothiorhodospiraceae</taxon>
        <taxon>Thioalbus</taxon>
    </lineage>
</organism>
<gene>
    <name evidence="3" type="ORF">DFQ59_10339</name>
</gene>
<proteinExistence type="predicted"/>